<dbReference type="EMBL" id="PPTX01000020">
    <property type="protein sequence ID" value="RDB76925.1"/>
    <property type="molecule type" value="Genomic_DNA"/>
</dbReference>
<evidence type="ECO:0000256" key="4">
    <source>
        <dbReference type="ARBA" id="ARBA00023136"/>
    </source>
</evidence>
<keyword evidence="2 6" id="KW-0812">Transmembrane</keyword>
<keyword evidence="3 6" id="KW-1133">Transmembrane helix</keyword>
<dbReference type="Proteomes" id="UP000253752">
    <property type="component" value="Unassembled WGS sequence"/>
</dbReference>
<evidence type="ECO:0000313" key="8">
    <source>
        <dbReference type="EMBL" id="RDB76925.1"/>
    </source>
</evidence>
<feature type="transmembrane region" description="Helical" evidence="6">
    <location>
        <begin position="146"/>
        <end position="165"/>
    </location>
</feature>
<sequence>MSGAVHPAAPAEAALSAPTRRDGATRQHARIREVNVLSLLAIIVCTCAVTFLSTSTMLHVAFTCALFVLMAAMGFARAGAGFLLAFAVTHAWLALNVRFDIGFPSPMAFTFVLEMLPLLMPVYLLVQAPSGKLMASLRQLPIPSPVLLAVIVILRFMPTMLSELADVRDAMRTRGFLRSPAHVLAHPLATLEFGVVPMVFRSLTIADELASSCIVRGIESPCAKQSYYAHGMRIGDGALMAGFAIASILIVVG</sequence>
<proteinExistence type="predicted"/>
<gene>
    <name evidence="10" type="ORF">C1853_02650</name>
    <name evidence="9" type="ORF">C1871_09335</name>
    <name evidence="8" type="ORF">C1872_12200</name>
    <name evidence="7" type="ORF">GO726_12810</name>
</gene>
<dbReference type="Proteomes" id="UP000253915">
    <property type="component" value="Unassembled WGS sequence"/>
</dbReference>
<evidence type="ECO:0000256" key="6">
    <source>
        <dbReference type="SAM" id="Phobius"/>
    </source>
</evidence>
<evidence type="ECO:0000313" key="7">
    <source>
        <dbReference type="EMBL" id="MVN34037.1"/>
    </source>
</evidence>
<reference evidence="7 14" key="2">
    <citation type="submission" date="2019-11" db="EMBL/GenBank/DDBJ databases">
        <title>Whole genome shotgun sequencing (WGS) data from Adlercreutzia equolifaciens ResAG-91, Eggerthella lenta MRI-F36, MRI-F37, MRI-F40, ResAG-49, ResAG-88, ResAG-121, ResAG-145, and Gordonibacter sp. ResAG-5, ResAG-26, ResAG-43, ResAG-50, ResAG-59.</title>
        <authorList>
            <person name="Stoll D.A."/>
            <person name="Danylec N."/>
            <person name="Franz C.M.A.P."/>
            <person name="Huch M."/>
        </authorList>
    </citation>
    <scope>NUCLEOTIDE SEQUENCE [LARGE SCALE GENOMIC DNA]</scope>
    <source>
        <strain evidence="7 14">ResAG-88</strain>
    </source>
</reference>
<evidence type="ECO:0000313" key="11">
    <source>
        <dbReference type="Proteomes" id="UP000253752"/>
    </source>
</evidence>
<dbReference type="CDD" id="cd16914">
    <property type="entry name" value="EcfT"/>
    <property type="match status" value="1"/>
</dbReference>
<evidence type="ECO:0000256" key="5">
    <source>
        <dbReference type="SAM" id="MobiDB-lite"/>
    </source>
</evidence>
<evidence type="ECO:0000313" key="12">
    <source>
        <dbReference type="Proteomes" id="UP000253857"/>
    </source>
</evidence>
<protein>
    <submittedName>
        <fullName evidence="7">Energy-coupling factor transporter transmembrane protein EcfT</fullName>
    </submittedName>
</protein>
<evidence type="ECO:0000313" key="9">
    <source>
        <dbReference type="EMBL" id="RDB84634.1"/>
    </source>
</evidence>
<feature type="transmembrane region" description="Helical" evidence="6">
    <location>
        <begin position="107"/>
        <end position="126"/>
    </location>
</feature>
<feature type="transmembrane region" description="Helical" evidence="6">
    <location>
        <begin position="75"/>
        <end position="95"/>
    </location>
</feature>
<accession>A0A369N756</accession>
<dbReference type="RefSeq" id="WP_009608071.1">
    <property type="nucleotide sequence ID" value="NZ_AP025575.1"/>
</dbReference>
<keyword evidence="4 6" id="KW-0472">Membrane</keyword>
<feature type="transmembrane region" description="Helical" evidence="6">
    <location>
        <begin position="36"/>
        <end position="69"/>
    </location>
</feature>
<dbReference type="EMBL" id="WPOM01000034">
    <property type="protein sequence ID" value="MVN34037.1"/>
    <property type="molecule type" value="Genomic_DNA"/>
</dbReference>
<dbReference type="GO" id="GO:0005886">
    <property type="term" value="C:plasma membrane"/>
    <property type="evidence" value="ECO:0007669"/>
    <property type="project" value="UniProtKB-ARBA"/>
</dbReference>
<evidence type="ECO:0000313" key="10">
    <source>
        <dbReference type="EMBL" id="RDC41013.1"/>
    </source>
</evidence>
<feature type="transmembrane region" description="Helical" evidence="6">
    <location>
        <begin position="234"/>
        <end position="252"/>
    </location>
</feature>
<name>A0A369N756_EGGLN</name>
<comment type="subcellular location">
    <subcellularLocation>
        <location evidence="1">Membrane</location>
        <topology evidence="1">Multi-pass membrane protein</topology>
    </subcellularLocation>
</comment>
<dbReference type="EMBL" id="PPUQ01000002">
    <property type="protein sequence ID" value="RDC41013.1"/>
    <property type="molecule type" value="Genomic_DNA"/>
</dbReference>
<reference evidence="11 12" key="1">
    <citation type="journal article" date="2018" name="Elife">
        <title>Discovery and characterization of a prevalent human gut bacterial enzyme sufficient for the inactivation of a family of plant toxins.</title>
        <authorList>
            <person name="Koppel N."/>
            <person name="Bisanz J.E."/>
            <person name="Pandelia M.E."/>
            <person name="Turnbaugh P.J."/>
            <person name="Balskus E.P."/>
        </authorList>
    </citation>
    <scope>NUCLEOTIDE SEQUENCE [LARGE SCALE GENOMIC DNA]</scope>
    <source>
        <strain evidence="10 13">16A</strain>
        <strain evidence="9 12">FAA1-1-60AUCSF</strain>
        <strain evidence="8 11">MR1 #12</strain>
    </source>
</reference>
<feature type="region of interest" description="Disordered" evidence="5">
    <location>
        <begin position="1"/>
        <end position="21"/>
    </location>
</feature>
<organism evidence="7 14">
    <name type="scientific">Eggerthella lenta</name>
    <name type="common">Eubacterium lentum</name>
    <dbReference type="NCBI Taxonomy" id="84112"/>
    <lineage>
        <taxon>Bacteria</taxon>
        <taxon>Bacillati</taxon>
        <taxon>Actinomycetota</taxon>
        <taxon>Coriobacteriia</taxon>
        <taxon>Eggerthellales</taxon>
        <taxon>Eggerthellaceae</taxon>
        <taxon>Eggerthella</taxon>
    </lineage>
</organism>
<dbReference type="Proteomes" id="UP000436429">
    <property type="component" value="Unassembled WGS sequence"/>
</dbReference>
<dbReference type="InterPro" id="IPR003339">
    <property type="entry name" value="ABC/ECF_trnsptr_transmembrane"/>
</dbReference>
<evidence type="ECO:0000256" key="3">
    <source>
        <dbReference type="ARBA" id="ARBA00022989"/>
    </source>
</evidence>
<evidence type="ECO:0000313" key="13">
    <source>
        <dbReference type="Proteomes" id="UP000253915"/>
    </source>
</evidence>
<evidence type="ECO:0000256" key="1">
    <source>
        <dbReference type="ARBA" id="ARBA00004141"/>
    </source>
</evidence>
<dbReference type="Pfam" id="PF02361">
    <property type="entry name" value="CbiQ"/>
    <property type="match status" value="1"/>
</dbReference>
<feature type="compositionally biased region" description="Low complexity" evidence="5">
    <location>
        <begin position="1"/>
        <end position="18"/>
    </location>
</feature>
<dbReference type="GeneID" id="69509807"/>
<evidence type="ECO:0000256" key="2">
    <source>
        <dbReference type="ARBA" id="ARBA00022692"/>
    </source>
</evidence>
<comment type="caution">
    <text evidence="7">The sequence shown here is derived from an EMBL/GenBank/DDBJ whole genome shotgun (WGS) entry which is preliminary data.</text>
</comment>
<dbReference type="EMBL" id="PPTY01000015">
    <property type="protein sequence ID" value="RDB84634.1"/>
    <property type="molecule type" value="Genomic_DNA"/>
</dbReference>
<dbReference type="AlphaFoldDB" id="A0A369N756"/>
<dbReference type="Proteomes" id="UP000253857">
    <property type="component" value="Unassembled WGS sequence"/>
</dbReference>
<evidence type="ECO:0000313" key="14">
    <source>
        <dbReference type="Proteomes" id="UP000436429"/>
    </source>
</evidence>